<reference evidence="1" key="1">
    <citation type="submission" date="2016-10" db="EMBL/GenBank/DDBJ databases">
        <authorList>
            <person name="de Groot N.N."/>
        </authorList>
    </citation>
    <scope>NUCLEOTIDE SEQUENCE</scope>
</reference>
<proteinExistence type="predicted"/>
<accession>A0A1W1D079</accession>
<evidence type="ECO:0000313" key="1">
    <source>
        <dbReference type="EMBL" id="SFV71337.1"/>
    </source>
</evidence>
<sequence>MSLTSSVIGYFTKIVNVNDVTLRLYVQDEGLFSLLDDLGLVQVLHVQKI</sequence>
<name>A0A1W1D079_9ZZZZ</name>
<dbReference type="EMBL" id="FPHM01000229">
    <property type="protein sequence ID" value="SFV71337.1"/>
    <property type="molecule type" value="Genomic_DNA"/>
</dbReference>
<organism evidence="1">
    <name type="scientific">hydrothermal vent metagenome</name>
    <dbReference type="NCBI Taxonomy" id="652676"/>
    <lineage>
        <taxon>unclassified sequences</taxon>
        <taxon>metagenomes</taxon>
        <taxon>ecological metagenomes</taxon>
    </lineage>
</organism>
<gene>
    <name evidence="1" type="ORF">MNB_SV-13-1490</name>
</gene>
<evidence type="ECO:0008006" key="2">
    <source>
        <dbReference type="Google" id="ProtNLM"/>
    </source>
</evidence>
<dbReference type="AlphaFoldDB" id="A0A1W1D079"/>
<protein>
    <recommendedName>
        <fullName evidence="2">STAS domain-containing protein</fullName>
    </recommendedName>
</protein>